<evidence type="ECO:0000313" key="1">
    <source>
        <dbReference type="EMBL" id="KAH6933763.1"/>
    </source>
</evidence>
<reference evidence="1" key="1">
    <citation type="submission" date="2020-05" db="EMBL/GenBank/DDBJ databases">
        <title>Large-scale comparative analyses of tick genomes elucidate their genetic diversity and vector capacities.</title>
        <authorList>
            <person name="Jia N."/>
            <person name="Wang J."/>
            <person name="Shi W."/>
            <person name="Du L."/>
            <person name="Sun Y."/>
            <person name="Zhan W."/>
            <person name="Jiang J."/>
            <person name="Wang Q."/>
            <person name="Zhang B."/>
            <person name="Ji P."/>
            <person name="Sakyi L.B."/>
            <person name="Cui X."/>
            <person name="Yuan T."/>
            <person name="Jiang B."/>
            <person name="Yang W."/>
            <person name="Lam T.T.-Y."/>
            <person name="Chang Q."/>
            <person name="Ding S."/>
            <person name="Wang X."/>
            <person name="Zhu J."/>
            <person name="Ruan X."/>
            <person name="Zhao L."/>
            <person name="Wei J."/>
            <person name="Que T."/>
            <person name="Du C."/>
            <person name="Cheng J."/>
            <person name="Dai P."/>
            <person name="Han X."/>
            <person name="Huang E."/>
            <person name="Gao Y."/>
            <person name="Liu J."/>
            <person name="Shao H."/>
            <person name="Ye R."/>
            <person name="Li L."/>
            <person name="Wei W."/>
            <person name="Wang X."/>
            <person name="Wang C."/>
            <person name="Yang T."/>
            <person name="Huo Q."/>
            <person name="Li W."/>
            <person name="Guo W."/>
            <person name="Chen H."/>
            <person name="Zhou L."/>
            <person name="Ni X."/>
            <person name="Tian J."/>
            <person name="Zhou Y."/>
            <person name="Sheng Y."/>
            <person name="Liu T."/>
            <person name="Pan Y."/>
            <person name="Xia L."/>
            <person name="Li J."/>
            <person name="Zhao F."/>
            <person name="Cao W."/>
        </authorList>
    </citation>
    <scope>NUCLEOTIDE SEQUENCE</scope>
    <source>
        <strain evidence="1">Hyas-2018</strain>
    </source>
</reference>
<proteinExistence type="predicted"/>
<accession>A0ACB7SFX4</accession>
<comment type="caution">
    <text evidence="1">The sequence shown here is derived from an EMBL/GenBank/DDBJ whole genome shotgun (WGS) entry which is preliminary data.</text>
</comment>
<keyword evidence="2" id="KW-1185">Reference proteome</keyword>
<evidence type="ECO:0000313" key="2">
    <source>
        <dbReference type="Proteomes" id="UP000821845"/>
    </source>
</evidence>
<gene>
    <name evidence="1" type="ORF">HPB50_018208</name>
</gene>
<protein>
    <submittedName>
        <fullName evidence="1">Uncharacterized protein</fullName>
    </submittedName>
</protein>
<dbReference type="EMBL" id="CM023484">
    <property type="protein sequence ID" value="KAH6933763.1"/>
    <property type="molecule type" value="Genomic_DNA"/>
</dbReference>
<organism evidence="1 2">
    <name type="scientific">Hyalomma asiaticum</name>
    <name type="common">Tick</name>
    <dbReference type="NCBI Taxonomy" id="266040"/>
    <lineage>
        <taxon>Eukaryota</taxon>
        <taxon>Metazoa</taxon>
        <taxon>Ecdysozoa</taxon>
        <taxon>Arthropoda</taxon>
        <taxon>Chelicerata</taxon>
        <taxon>Arachnida</taxon>
        <taxon>Acari</taxon>
        <taxon>Parasitiformes</taxon>
        <taxon>Ixodida</taxon>
        <taxon>Ixodoidea</taxon>
        <taxon>Ixodidae</taxon>
        <taxon>Hyalomminae</taxon>
        <taxon>Hyalomma</taxon>
    </lineage>
</organism>
<name>A0ACB7SFX4_HYAAI</name>
<dbReference type="Proteomes" id="UP000821845">
    <property type="component" value="Chromosome 4"/>
</dbReference>
<sequence>MFKHMGNGSLRTVITHPHDPNQVIFLSFDPCHVIKNIRSQFLERQLTDGCDVISGTYVQKLYEYQKSMTVKLARNLTRKHVYPTNLEKQNVLRAIQVFSPQVCAALQHLKENYRGDRALHTFKDADATIRFMKTIKEWFDIHDTSYSGSGYKAPICSPHDHRLLWLEDKFTMYIKNVQSHSVASGKGALTEETFQALLFTTKSTVETTRFLLQEGISYVLTKKLNSDPIEALFGRIRQMCGGNDQLDARAVTTALDRIVKAKSICPKEAETSDVDAEQVAATLSEKFHDDLEDLRQCQAPTPRSVTYSGLSYVGGYIAKLITDFGCGSCEMLVTTCNNDDPLYALLQGQDRSGLCYPRPEFLALLNNLVHLFERVVTHLPRTNTLEVLQLLVERGLERAPVLSCPECVDDSHAKRSAALIAEKLMRILLINHTKKVTDSQEKPSNYAQKPSRKFIRL</sequence>